<protein>
    <submittedName>
        <fullName evidence="5">Aminotransferase</fullName>
    </submittedName>
</protein>
<dbReference type="AlphaFoldDB" id="T0YHK6"/>
<dbReference type="InterPro" id="IPR050881">
    <property type="entry name" value="LL-DAP_aminotransferase"/>
</dbReference>
<sequence>MPGWRVGFLVGNKQIVGALTRLKSYLDYGMFQPIQIASIHALNNHDQTPQKISAVYEKRCKVLVDGLNRAGWSVTMPKGSMFVWDKNSPNSQA</sequence>
<dbReference type="InterPro" id="IPR015424">
    <property type="entry name" value="PyrdxlP-dep_Trfase"/>
</dbReference>
<dbReference type="PANTHER" id="PTHR42832">
    <property type="entry name" value="AMINO ACID AMINOTRANSFERASE"/>
    <property type="match status" value="1"/>
</dbReference>
<proteinExistence type="predicted"/>
<dbReference type="GO" id="GO:0008483">
    <property type="term" value="F:transaminase activity"/>
    <property type="evidence" value="ECO:0007669"/>
    <property type="project" value="UniProtKB-KW"/>
</dbReference>
<dbReference type="PANTHER" id="PTHR42832:SF1">
    <property type="entry name" value="GLUTAMATE-PYRUVATE AMINOTRANSFERASE ALAC"/>
    <property type="match status" value="1"/>
</dbReference>
<feature type="domain" description="Aminotransferase class I/classII large" evidence="4">
    <location>
        <begin position="1"/>
        <end position="90"/>
    </location>
</feature>
<comment type="caution">
    <text evidence="5">The sequence shown here is derived from an EMBL/GenBank/DDBJ whole genome shotgun (WGS) entry which is preliminary data.</text>
</comment>
<reference evidence="5" key="2">
    <citation type="journal article" date="2014" name="ISME J.">
        <title>Microbial stratification in low pH oxic and suboxic macroscopic growths along an acid mine drainage.</title>
        <authorList>
            <person name="Mendez-Garcia C."/>
            <person name="Mesa V."/>
            <person name="Sprenger R.R."/>
            <person name="Richter M."/>
            <person name="Diez M.S."/>
            <person name="Solano J."/>
            <person name="Bargiela R."/>
            <person name="Golyshina O.V."/>
            <person name="Manteca A."/>
            <person name="Ramos J.L."/>
            <person name="Gallego J.R."/>
            <person name="Llorente I."/>
            <person name="Martins Dos Santos V.A."/>
            <person name="Jensen O.N."/>
            <person name="Pelaez A.I."/>
            <person name="Sanchez J."/>
            <person name="Ferrer M."/>
        </authorList>
    </citation>
    <scope>NUCLEOTIDE SEQUENCE</scope>
</reference>
<keyword evidence="2 5" id="KW-0032">Aminotransferase</keyword>
<keyword evidence="3 5" id="KW-0808">Transferase</keyword>
<evidence type="ECO:0000256" key="1">
    <source>
        <dbReference type="ARBA" id="ARBA00001933"/>
    </source>
</evidence>
<reference evidence="5" key="1">
    <citation type="submission" date="2013-08" db="EMBL/GenBank/DDBJ databases">
        <authorList>
            <person name="Mendez C."/>
            <person name="Richter M."/>
            <person name="Ferrer M."/>
            <person name="Sanchez J."/>
        </authorList>
    </citation>
    <scope>NUCLEOTIDE SEQUENCE</scope>
</reference>
<dbReference type="InterPro" id="IPR004839">
    <property type="entry name" value="Aminotransferase_I/II_large"/>
</dbReference>
<feature type="non-terminal residue" evidence="5">
    <location>
        <position position="93"/>
    </location>
</feature>
<gene>
    <name evidence="5" type="ORF">B1A_18506</name>
</gene>
<dbReference type="Pfam" id="PF00155">
    <property type="entry name" value="Aminotran_1_2"/>
    <property type="match status" value="1"/>
</dbReference>
<dbReference type="EMBL" id="AUZX01013657">
    <property type="protein sequence ID" value="EQD34931.1"/>
    <property type="molecule type" value="Genomic_DNA"/>
</dbReference>
<dbReference type="InterPro" id="IPR015421">
    <property type="entry name" value="PyrdxlP-dep_Trfase_major"/>
</dbReference>
<evidence type="ECO:0000256" key="2">
    <source>
        <dbReference type="ARBA" id="ARBA00022576"/>
    </source>
</evidence>
<dbReference type="InterPro" id="IPR015422">
    <property type="entry name" value="PyrdxlP-dep_Trfase_small"/>
</dbReference>
<comment type="cofactor">
    <cofactor evidence="1">
        <name>pyridoxal 5'-phosphate</name>
        <dbReference type="ChEBI" id="CHEBI:597326"/>
    </cofactor>
</comment>
<dbReference type="Gene3D" id="3.90.1150.10">
    <property type="entry name" value="Aspartate Aminotransferase, domain 1"/>
    <property type="match status" value="1"/>
</dbReference>
<evidence type="ECO:0000259" key="4">
    <source>
        <dbReference type="Pfam" id="PF00155"/>
    </source>
</evidence>
<name>T0YHK6_9ZZZZ</name>
<dbReference type="Gene3D" id="3.40.640.10">
    <property type="entry name" value="Type I PLP-dependent aspartate aminotransferase-like (Major domain)"/>
    <property type="match status" value="1"/>
</dbReference>
<evidence type="ECO:0000313" key="5">
    <source>
        <dbReference type="EMBL" id="EQD34931.1"/>
    </source>
</evidence>
<dbReference type="GO" id="GO:0030170">
    <property type="term" value="F:pyridoxal phosphate binding"/>
    <property type="evidence" value="ECO:0007669"/>
    <property type="project" value="InterPro"/>
</dbReference>
<accession>T0YHK6</accession>
<evidence type="ECO:0000256" key="3">
    <source>
        <dbReference type="ARBA" id="ARBA00022679"/>
    </source>
</evidence>
<organism evidence="5">
    <name type="scientific">mine drainage metagenome</name>
    <dbReference type="NCBI Taxonomy" id="410659"/>
    <lineage>
        <taxon>unclassified sequences</taxon>
        <taxon>metagenomes</taxon>
        <taxon>ecological metagenomes</taxon>
    </lineage>
</organism>
<dbReference type="SUPFAM" id="SSF53383">
    <property type="entry name" value="PLP-dependent transferases"/>
    <property type="match status" value="1"/>
</dbReference>